<evidence type="ECO:0000313" key="4">
    <source>
        <dbReference type="Proteomes" id="UP000232323"/>
    </source>
</evidence>
<keyword evidence="4" id="KW-1185">Reference proteome</keyword>
<proteinExistence type="predicted"/>
<evidence type="ECO:0000256" key="2">
    <source>
        <dbReference type="SAM" id="MobiDB-lite"/>
    </source>
</evidence>
<accession>A0A250X966</accession>
<comment type="caution">
    <text evidence="3">The sequence shown here is derived from an EMBL/GenBank/DDBJ whole genome shotgun (WGS) entry which is preliminary data.</text>
</comment>
<organism evidence="3 4">
    <name type="scientific">Chlamydomonas eustigma</name>
    <dbReference type="NCBI Taxonomy" id="1157962"/>
    <lineage>
        <taxon>Eukaryota</taxon>
        <taxon>Viridiplantae</taxon>
        <taxon>Chlorophyta</taxon>
        <taxon>core chlorophytes</taxon>
        <taxon>Chlorophyceae</taxon>
        <taxon>CS clade</taxon>
        <taxon>Chlamydomonadales</taxon>
        <taxon>Chlamydomonadaceae</taxon>
        <taxon>Chlamydomonas</taxon>
    </lineage>
</organism>
<evidence type="ECO:0000256" key="1">
    <source>
        <dbReference type="SAM" id="Coils"/>
    </source>
</evidence>
<feature type="coiled-coil region" evidence="1">
    <location>
        <begin position="414"/>
        <end position="448"/>
    </location>
</feature>
<evidence type="ECO:0000313" key="3">
    <source>
        <dbReference type="EMBL" id="GAX79310.1"/>
    </source>
</evidence>
<feature type="region of interest" description="Disordered" evidence="2">
    <location>
        <begin position="129"/>
        <end position="148"/>
    </location>
</feature>
<protein>
    <submittedName>
        <fullName evidence="3">Uncharacterized protein</fullName>
    </submittedName>
</protein>
<feature type="compositionally biased region" description="Low complexity" evidence="2">
    <location>
        <begin position="199"/>
        <end position="218"/>
    </location>
</feature>
<feature type="region of interest" description="Disordered" evidence="2">
    <location>
        <begin position="154"/>
        <end position="218"/>
    </location>
</feature>
<sequence>MSSSQEEDFDDIDYDDIPLSLLDDHASSNGYNSYDRPNFTSLNVQQNYDPLPSSRGPKPILGKAFDLNFKKLPQTPEHGEEPMPSSRIHNASVFAKLSDVSKSHQDDACSSGRVHEGIPRMALPLTFPALEEPGRPYTSPLHQKGQELHQVESAPLTSLPPPTLNSVRSMKPPRLTLQSPASASPLNTPSAMVHAQPDPNSSSLPSNPSSAVSQSSMPSLSALPLNGISTDCTDGRVLVSLLSPAFSLPSTNTLNTPSGGGSAPTPASTPLVHTPVSLGAHTIHDPSTSRGDFSNLATPTGILSDHAVRQRVASSLGLPPSKLRCFVVQETPWEQLEEVLMSAATTSGAASSMPPPHVAVLVDNSSFNLPALEEMMKQSRQLLSAQEANAKTISALHHDFKEAAWASQKHAVRNAQLERDVEFSKEKLLRMESEAAELRSQLKRCDEQRLHFRNTLSGLRGEFERYKGMYEASTFESNAPQDRSTMLEAAPPALQNSRSSNMHLDMARSLETLTLESSDAGGTRH</sequence>
<feature type="compositionally biased region" description="Polar residues" evidence="2">
    <location>
        <begin position="38"/>
        <end position="48"/>
    </location>
</feature>
<feature type="compositionally biased region" description="Polar residues" evidence="2">
    <location>
        <begin position="176"/>
        <end position="190"/>
    </location>
</feature>
<feature type="region of interest" description="Disordered" evidence="2">
    <location>
        <begin position="25"/>
        <end position="62"/>
    </location>
</feature>
<dbReference type="EMBL" id="BEGY01000041">
    <property type="protein sequence ID" value="GAX79310.1"/>
    <property type="molecule type" value="Genomic_DNA"/>
</dbReference>
<gene>
    <name evidence="3" type="ORF">CEUSTIGMA_g6751.t1</name>
</gene>
<dbReference type="Proteomes" id="UP000232323">
    <property type="component" value="Unassembled WGS sequence"/>
</dbReference>
<dbReference type="AlphaFoldDB" id="A0A250X966"/>
<feature type="region of interest" description="Disordered" evidence="2">
    <location>
        <begin position="486"/>
        <end position="525"/>
    </location>
</feature>
<reference evidence="3 4" key="1">
    <citation type="submission" date="2017-08" db="EMBL/GenBank/DDBJ databases">
        <title>Acidophilic green algal genome provides insights into adaptation to an acidic environment.</title>
        <authorList>
            <person name="Hirooka S."/>
            <person name="Hirose Y."/>
            <person name="Kanesaki Y."/>
            <person name="Higuchi S."/>
            <person name="Fujiwara T."/>
            <person name="Onuma R."/>
            <person name="Era A."/>
            <person name="Ohbayashi R."/>
            <person name="Uzuka A."/>
            <person name="Nozaki H."/>
            <person name="Yoshikawa H."/>
            <person name="Miyagishima S.Y."/>
        </authorList>
    </citation>
    <scope>NUCLEOTIDE SEQUENCE [LARGE SCALE GENOMIC DNA]</scope>
    <source>
        <strain evidence="3 4">NIES-2499</strain>
    </source>
</reference>
<name>A0A250X966_9CHLO</name>
<keyword evidence="1" id="KW-0175">Coiled coil</keyword>